<keyword evidence="2" id="KW-0723">Serine/threonine-protein kinase</keyword>
<dbReference type="eggNOG" id="KOG0667">
    <property type="taxonomic scope" value="Eukaryota"/>
</dbReference>
<feature type="compositionally biased region" description="Polar residues" evidence="8">
    <location>
        <begin position="37"/>
        <end position="47"/>
    </location>
</feature>
<dbReference type="Gene3D" id="1.10.510.10">
    <property type="entry name" value="Transferase(Phosphotransferase) domain 1"/>
    <property type="match status" value="1"/>
</dbReference>
<dbReference type="Proteomes" id="UP000011713">
    <property type="component" value="Unassembled WGS sequence"/>
</dbReference>
<reference evidence="10" key="2">
    <citation type="submission" date="2015-06" db="UniProtKB">
        <authorList>
            <consortium name="EnsemblProtists"/>
        </authorList>
    </citation>
    <scope>IDENTIFICATION</scope>
    <source>
        <strain evidence="10">Emoy2</strain>
    </source>
</reference>
<dbReference type="Pfam" id="PF00069">
    <property type="entry name" value="Pkinase"/>
    <property type="match status" value="1"/>
</dbReference>
<evidence type="ECO:0000256" key="4">
    <source>
        <dbReference type="ARBA" id="ARBA00022741"/>
    </source>
</evidence>
<keyword evidence="5" id="KW-0418">Kinase</keyword>
<feature type="region of interest" description="Disordered" evidence="8">
    <location>
        <begin position="1"/>
        <end position="60"/>
    </location>
</feature>
<dbReference type="InterPro" id="IPR000719">
    <property type="entry name" value="Prot_kinase_dom"/>
</dbReference>
<evidence type="ECO:0000256" key="1">
    <source>
        <dbReference type="ARBA" id="ARBA00008867"/>
    </source>
</evidence>
<evidence type="ECO:0000313" key="11">
    <source>
        <dbReference type="Proteomes" id="UP000011713"/>
    </source>
</evidence>
<dbReference type="EMBL" id="ABWE02009468">
    <property type="status" value="NOT_ANNOTATED_CDS"/>
    <property type="molecule type" value="Genomic_DNA"/>
</dbReference>
<dbReference type="PANTHER" id="PTHR24058:SF22">
    <property type="entry name" value="DUAL SPECIFICITY TYROSINE-PHOSPHORYLATION-REGULATED KINASE 4"/>
    <property type="match status" value="1"/>
</dbReference>
<dbReference type="HOGENOM" id="CLU_000288_5_15_1"/>
<dbReference type="GO" id="GO:0005524">
    <property type="term" value="F:ATP binding"/>
    <property type="evidence" value="ECO:0007669"/>
    <property type="project" value="UniProtKB-UniRule"/>
</dbReference>
<dbReference type="SMART" id="SM00220">
    <property type="entry name" value="S_TKc"/>
    <property type="match status" value="1"/>
</dbReference>
<dbReference type="GO" id="GO:0005856">
    <property type="term" value="C:cytoskeleton"/>
    <property type="evidence" value="ECO:0007669"/>
    <property type="project" value="TreeGrafter"/>
</dbReference>
<organism evidence="10 11">
    <name type="scientific">Hyaloperonospora arabidopsidis (strain Emoy2)</name>
    <name type="common">Downy mildew agent</name>
    <name type="synonym">Peronospora arabidopsidis</name>
    <dbReference type="NCBI Taxonomy" id="559515"/>
    <lineage>
        <taxon>Eukaryota</taxon>
        <taxon>Sar</taxon>
        <taxon>Stramenopiles</taxon>
        <taxon>Oomycota</taxon>
        <taxon>Peronosporomycetes</taxon>
        <taxon>Peronosporales</taxon>
        <taxon>Peronosporaceae</taxon>
        <taxon>Hyaloperonospora</taxon>
    </lineage>
</organism>
<feature type="compositionally biased region" description="Basic and acidic residues" evidence="8">
    <location>
        <begin position="88"/>
        <end position="97"/>
    </location>
</feature>
<keyword evidence="6 7" id="KW-0067">ATP-binding</keyword>
<keyword evidence="11" id="KW-1185">Reference proteome</keyword>
<feature type="region of interest" description="Disordered" evidence="8">
    <location>
        <begin position="83"/>
        <end position="144"/>
    </location>
</feature>
<proteinExistence type="inferred from homology"/>
<name>M4C4K8_HYAAE</name>
<dbReference type="InParanoid" id="M4C4K8"/>
<feature type="compositionally biased region" description="Basic and acidic residues" evidence="8">
    <location>
        <begin position="131"/>
        <end position="143"/>
    </location>
</feature>
<evidence type="ECO:0000256" key="7">
    <source>
        <dbReference type="PROSITE-ProRule" id="PRU10141"/>
    </source>
</evidence>
<dbReference type="GO" id="GO:0005737">
    <property type="term" value="C:cytoplasm"/>
    <property type="evidence" value="ECO:0007669"/>
    <property type="project" value="TreeGrafter"/>
</dbReference>
<dbReference type="Gene3D" id="3.30.200.20">
    <property type="entry name" value="Phosphorylase Kinase, domain 1"/>
    <property type="match status" value="1"/>
</dbReference>
<evidence type="ECO:0000256" key="3">
    <source>
        <dbReference type="ARBA" id="ARBA00022679"/>
    </source>
</evidence>
<dbReference type="PROSITE" id="PS00108">
    <property type="entry name" value="PROTEIN_KINASE_ST"/>
    <property type="match status" value="1"/>
</dbReference>
<dbReference type="GO" id="GO:0004674">
    <property type="term" value="F:protein serine/threonine kinase activity"/>
    <property type="evidence" value="ECO:0007669"/>
    <property type="project" value="UniProtKB-KW"/>
</dbReference>
<evidence type="ECO:0000256" key="8">
    <source>
        <dbReference type="SAM" id="MobiDB-lite"/>
    </source>
</evidence>
<evidence type="ECO:0000313" key="10">
    <source>
        <dbReference type="EnsemblProtists" id="HpaP814026"/>
    </source>
</evidence>
<dbReference type="VEuPathDB" id="FungiDB:HpaG814026"/>
<evidence type="ECO:0000256" key="5">
    <source>
        <dbReference type="ARBA" id="ARBA00022777"/>
    </source>
</evidence>
<dbReference type="PANTHER" id="PTHR24058">
    <property type="entry name" value="DUAL SPECIFICITY PROTEIN KINASE"/>
    <property type="match status" value="1"/>
</dbReference>
<feature type="compositionally biased region" description="Low complexity" evidence="8">
    <location>
        <begin position="48"/>
        <end position="60"/>
    </location>
</feature>
<keyword evidence="3" id="KW-0808">Transferase</keyword>
<keyword evidence="4 7" id="KW-0547">Nucleotide-binding</keyword>
<dbReference type="InterPro" id="IPR011009">
    <property type="entry name" value="Kinase-like_dom_sf"/>
</dbReference>
<evidence type="ECO:0000259" key="9">
    <source>
        <dbReference type="PROSITE" id="PS50011"/>
    </source>
</evidence>
<dbReference type="PROSITE" id="PS00107">
    <property type="entry name" value="PROTEIN_KINASE_ATP"/>
    <property type="match status" value="1"/>
</dbReference>
<feature type="binding site" evidence="7">
    <location>
        <position position="311"/>
    </location>
    <ligand>
        <name>ATP</name>
        <dbReference type="ChEBI" id="CHEBI:30616"/>
    </ligand>
</feature>
<dbReference type="InterPro" id="IPR017441">
    <property type="entry name" value="Protein_kinase_ATP_BS"/>
</dbReference>
<dbReference type="AlphaFoldDB" id="M4C4K8"/>
<protein>
    <recommendedName>
        <fullName evidence="9">Protein kinase domain-containing protein</fullName>
    </recommendedName>
</protein>
<evidence type="ECO:0000256" key="2">
    <source>
        <dbReference type="ARBA" id="ARBA00022527"/>
    </source>
</evidence>
<reference evidence="11" key="1">
    <citation type="journal article" date="2010" name="Science">
        <title>Signatures of adaptation to obligate biotrophy in the Hyaloperonospora arabidopsidis genome.</title>
        <authorList>
            <person name="Baxter L."/>
            <person name="Tripathy S."/>
            <person name="Ishaque N."/>
            <person name="Boot N."/>
            <person name="Cabral A."/>
            <person name="Kemen E."/>
            <person name="Thines M."/>
            <person name="Ah-Fong A."/>
            <person name="Anderson R."/>
            <person name="Badejoko W."/>
            <person name="Bittner-Eddy P."/>
            <person name="Boore J.L."/>
            <person name="Chibucos M.C."/>
            <person name="Coates M."/>
            <person name="Dehal P."/>
            <person name="Delehaunty K."/>
            <person name="Dong S."/>
            <person name="Downton P."/>
            <person name="Dumas B."/>
            <person name="Fabro G."/>
            <person name="Fronick C."/>
            <person name="Fuerstenberg S.I."/>
            <person name="Fulton L."/>
            <person name="Gaulin E."/>
            <person name="Govers F."/>
            <person name="Hughes L."/>
            <person name="Humphray S."/>
            <person name="Jiang R.H."/>
            <person name="Judelson H."/>
            <person name="Kamoun S."/>
            <person name="Kyung K."/>
            <person name="Meijer H."/>
            <person name="Minx P."/>
            <person name="Morris P."/>
            <person name="Nelson J."/>
            <person name="Phuntumart V."/>
            <person name="Qutob D."/>
            <person name="Rehmany A."/>
            <person name="Rougon-Cardoso A."/>
            <person name="Ryden P."/>
            <person name="Torto-Alalibo T."/>
            <person name="Studholme D."/>
            <person name="Wang Y."/>
            <person name="Win J."/>
            <person name="Wood J."/>
            <person name="Clifton S.W."/>
            <person name="Rogers J."/>
            <person name="Van den Ackerveken G."/>
            <person name="Jones J.D."/>
            <person name="McDowell J.M."/>
            <person name="Beynon J."/>
            <person name="Tyler B.M."/>
        </authorList>
    </citation>
    <scope>NUCLEOTIDE SEQUENCE [LARGE SCALE GENOMIC DNA]</scope>
    <source>
        <strain evidence="11">Emoy2</strain>
    </source>
</reference>
<dbReference type="STRING" id="559515.M4C4K8"/>
<evidence type="ECO:0000256" key="6">
    <source>
        <dbReference type="ARBA" id="ARBA00022840"/>
    </source>
</evidence>
<sequence length="609" mass="68831">MDSSCSTRRTQRQLPALTPASFRSSSPAAAPHKLEQLGNQPQPQPTYNSNSSSRSRTLPSPSIAHVFFNRRPLDLIRRTTSSLLTSEGSDRSARESRVSATAGLSGDERLYRPSCRLHNSEKPHGRSRRQQLKDKSKTKEESRPYLQRRLQLAGAVKDAETEQKKHKCRLQDVSETRKLLTKCPLTGKELVLRDMAKAAELTGLECVEIQQYDEVYFVSTLAVKRARCNGRIRNIMPVHGDEPLEVEAEDPNEVLTQLHNDGYDDKDGDYLVLIGDHLAFRYEVLSALGQGAFGQVVRCVDHRTRRQVAVKIVRNRRAYRDQAMMEVQVLAQLQRGAAACPEHPHVVCMEDHFEFRDHVCIVFEELGMTLYHYLSIRSFRGVSMDSVRTVGKQLARALTFLKQEKVVHCDLKPENILLDASVLANDARCTDTVDKVTVIDFGSSSLDGAPVAAYIQSRFYRSPEVLLGHVCSETIDMWSLACILVELLTGHPIFAGENEREQFDCIMEVLGVPPVDMVLQAKRRLNFFDEVSNPADVESAEYVLKPFINSRGRRRIPGSRSLASVVMTDDSEFLLFLVKCFVWDPSQRLTAEQALEEPWMQRGIVELNF</sequence>
<feature type="domain" description="Protein kinase" evidence="9">
    <location>
        <begin position="282"/>
        <end position="600"/>
    </location>
</feature>
<dbReference type="InterPro" id="IPR050494">
    <property type="entry name" value="Ser_Thr_dual-spec_kinase"/>
</dbReference>
<dbReference type="PROSITE" id="PS50011">
    <property type="entry name" value="PROTEIN_KINASE_DOM"/>
    <property type="match status" value="1"/>
</dbReference>
<comment type="similarity">
    <text evidence="1">Belongs to the protein kinase superfamily. CMGC Ser/Thr protein kinase family. MNB/DYRK subfamily.</text>
</comment>
<dbReference type="InterPro" id="IPR008271">
    <property type="entry name" value="Ser/Thr_kinase_AS"/>
</dbReference>
<dbReference type="FunCoup" id="M4C4K8">
    <property type="interactions" value="49"/>
</dbReference>
<dbReference type="EnsemblProtists" id="HpaT814026">
    <property type="protein sequence ID" value="HpaP814026"/>
    <property type="gene ID" value="HpaG814026"/>
</dbReference>
<accession>M4C4K8</accession>
<dbReference type="CDD" id="cd14210">
    <property type="entry name" value="PKc_DYRK"/>
    <property type="match status" value="1"/>
</dbReference>
<feature type="compositionally biased region" description="Low complexity" evidence="8">
    <location>
        <begin position="19"/>
        <end position="31"/>
    </location>
</feature>
<dbReference type="OMA" id="HIFFNRR"/>
<dbReference type="SUPFAM" id="SSF56112">
    <property type="entry name" value="Protein kinase-like (PK-like)"/>
    <property type="match status" value="1"/>
</dbReference>